<evidence type="ECO:0000313" key="3">
    <source>
        <dbReference type="EMBL" id="KAL2334263.1"/>
    </source>
</evidence>
<dbReference type="AlphaFoldDB" id="A0ABD1MFJ9"/>
<dbReference type="Gene3D" id="3.40.50.1240">
    <property type="entry name" value="Phosphoglycerate mutase-like"/>
    <property type="match status" value="2"/>
</dbReference>
<comment type="caution">
    <text evidence="3">The sequence shown here is derived from an EMBL/GenBank/DDBJ whole genome shotgun (WGS) entry which is preliminary data.</text>
</comment>
<proteinExistence type="predicted"/>
<feature type="binding site" evidence="1">
    <location>
        <position position="173"/>
    </location>
    <ligand>
        <name>substrate</name>
    </ligand>
</feature>
<name>A0ABD1MFJ9_9FABA</name>
<dbReference type="InterPro" id="IPR013078">
    <property type="entry name" value="His_Pase_superF_clade-1"/>
</dbReference>
<sequence>MGATQSVQVVEDSEEEEEEDEDERNLNGPMGRAQLGNHMVKKVLEQEPEMLPCHASASPLSPQLSSLGTPRLGPSIKVWDPYNVLGPPPPLPSPPALSRSFSANGMVADDDFTEVFLISHGECELNLAPDLVGGRCPAAALTSNGMRQARALAVFLKSQGVRFSAVYSSPLDRARSTAVSVCKSSNGQEINFSEEQIQSSDALAEISQGNWEGCLRSEIYTPEIQGLIDRFQPDFTAPSGESLRQVEFRIIHFLNGTVLGLHDKLRLDLSSHQNDNQAFAQHNSHSLMSNSVHDQDGPSLPANQWDLLNKHRPAFSRKKSGKSRLQFVTTTGVEIEDEISSANVNHRSSLHNSGFSSFSPSVSCIGLFTHSVPIKCLLTGLLGCSPLMSHKFCIEDSSVTVLQHSLRTGWQIKRLNDTAHLRLL</sequence>
<dbReference type="Proteomes" id="UP001603857">
    <property type="component" value="Unassembled WGS sequence"/>
</dbReference>
<evidence type="ECO:0000313" key="4">
    <source>
        <dbReference type="Proteomes" id="UP001603857"/>
    </source>
</evidence>
<evidence type="ECO:0000256" key="2">
    <source>
        <dbReference type="SAM" id="MobiDB-lite"/>
    </source>
</evidence>
<dbReference type="Pfam" id="PF00300">
    <property type="entry name" value="His_Phos_1"/>
    <property type="match status" value="1"/>
</dbReference>
<feature type="compositionally biased region" description="Low complexity" evidence="2">
    <location>
        <begin position="1"/>
        <end position="10"/>
    </location>
</feature>
<feature type="compositionally biased region" description="Acidic residues" evidence="2">
    <location>
        <begin position="11"/>
        <end position="23"/>
    </location>
</feature>
<keyword evidence="4" id="KW-1185">Reference proteome</keyword>
<dbReference type="PIRSF" id="PIRSF036920">
    <property type="entry name" value="X4Y4"/>
    <property type="match status" value="1"/>
</dbReference>
<dbReference type="EMBL" id="JBGMDY010000005">
    <property type="protein sequence ID" value="KAL2334263.1"/>
    <property type="molecule type" value="Genomic_DNA"/>
</dbReference>
<dbReference type="SUPFAM" id="SSF53254">
    <property type="entry name" value="Phosphoglycerate mutase-like"/>
    <property type="match status" value="1"/>
</dbReference>
<organism evidence="3 4">
    <name type="scientific">Flemingia macrophylla</name>
    <dbReference type="NCBI Taxonomy" id="520843"/>
    <lineage>
        <taxon>Eukaryota</taxon>
        <taxon>Viridiplantae</taxon>
        <taxon>Streptophyta</taxon>
        <taxon>Embryophyta</taxon>
        <taxon>Tracheophyta</taxon>
        <taxon>Spermatophyta</taxon>
        <taxon>Magnoliopsida</taxon>
        <taxon>eudicotyledons</taxon>
        <taxon>Gunneridae</taxon>
        <taxon>Pentapetalae</taxon>
        <taxon>rosids</taxon>
        <taxon>fabids</taxon>
        <taxon>Fabales</taxon>
        <taxon>Fabaceae</taxon>
        <taxon>Papilionoideae</taxon>
        <taxon>50 kb inversion clade</taxon>
        <taxon>NPAAA clade</taxon>
        <taxon>indigoferoid/millettioid clade</taxon>
        <taxon>Phaseoleae</taxon>
        <taxon>Flemingia</taxon>
    </lineage>
</organism>
<dbReference type="SMART" id="SM00855">
    <property type="entry name" value="PGAM"/>
    <property type="match status" value="1"/>
</dbReference>
<dbReference type="FunFam" id="3.40.50.1240:FF:000050">
    <property type="entry name" value="Fructose-2,6-bisphosphatase, putative"/>
    <property type="match status" value="1"/>
</dbReference>
<dbReference type="InterPro" id="IPR029033">
    <property type="entry name" value="His_PPase_superfam"/>
</dbReference>
<dbReference type="PANTHER" id="PTHR47927">
    <property type="entry name" value="PUTATIVE-RELATED"/>
    <property type="match status" value="1"/>
</dbReference>
<protein>
    <submittedName>
        <fullName evidence="3">Uncharacterized protein</fullName>
    </submittedName>
</protein>
<evidence type="ECO:0000256" key="1">
    <source>
        <dbReference type="PIRSR" id="PIRSR613078-2"/>
    </source>
</evidence>
<dbReference type="PANTHER" id="PTHR47927:SF2">
    <property type="entry name" value="PHOSPHOGLYCERATE MUTASE FAMILY PROTEIN"/>
    <property type="match status" value="1"/>
</dbReference>
<gene>
    <name evidence="3" type="ORF">Fmac_015476</name>
</gene>
<dbReference type="CDD" id="cd07067">
    <property type="entry name" value="HP_PGM_like"/>
    <property type="match status" value="1"/>
</dbReference>
<accession>A0ABD1MFJ9</accession>
<feature type="region of interest" description="Disordered" evidence="2">
    <location>
        <begin position="1"/>
        <end position="33"/>
    </location>
</feature>
<dbReference type="InterPro" id="IPR017070">
    <property type="entry name" value="UCP036920_PGAM-like_plant"/>
</dbReference>
<reference evidence="3 4" key="1">
    <citation type="submission" date="2024-08" db="EMBL/GenBank/DDBJ databases">
        <title>Insights into the chromosomal genome structure of Flemingia macrophylla.</title>
        <authorList>
            <person name="Ding Y."/>
            <person name="Zhao Y."/>
            <person name="Bi W."/>
            <person name="Wu M."/>
            <person name="Zhao G."/>
            <person name="Gong Y."/>
            <person name="Li W."/>
            <person name="Zhang P."/>
        </authorList>
    </citation>
    <scope>NUCLEOTIDE SEQUENCE [LARGE SCALE GENOMIC DNA]</scope>
    <source>
        <strain evidence="3">DYQJB</strain>
        <tissue evidence="3">Leaf</tissue>
    </source>
</reference>